<name>A0ABV8TZT6_9ACTN</name>
<dbReference type="EMBL" id="JBHSDK010000015">
    <property type="protein sequence ID" value="MFC4335974.1"/>
    <property type="molecule type" value="Genomic_DNA"/>
</dbReference>
<feature type="transmembrane region" description="Helical" evidence="2">
    <location>
        <begin position="93"/>
        <end position="111"/>
    </location>
</feature>
<keyword evidence="2" id="KW-1133">Transmembrane helix</keyword>
<organism evidence="3 4">
    <name type="scientific">Salininema proteolyticum</name>
    <dbReference type="NCBI Taxonomy" id="1607685"/>
    <lineage>
        <taxon>Bacteria</taxon>
        <taxon>Bacillati</taxon>
        <taxon>Actinomycetota</taxon>
        <taxon>Actinomycetes</taxon>
        <taxon>Glycomycetales</taxon>
        <taxon>Glycomycetaceae</taxon>
        <taxon>Salininema</taxon>
    </lineage>
</organism>
<gene>
    <name evidence="3" type="ORF">ACFPET_12240</name>
</gene>
<comment type="caution">
    <text evidence="3">The sequence shown here is derived from an EMBL/GenBank/DDBJ whole genome shotgun (WGS) entry which is preliminary data.</text>
</comment>
<feature type="transmembrane region" description="Helical" evidence="2">
    <location>
        <begin position="12"/>
        <end position="36"/>
    </location>
</feature>
<evidence type="ECO:0000313" key="4">
    <source>
        <dbReference type="Proteomes" id="UP001595823"/>
    </source>
</evidence>
<feature type="compositionally biased region" description="Basic and acidic residues" evidence="1">
    <location>
        <begin position="191"/>
        <end position="202"/>
    </location>
</feature>
<dbReference type="RefSeq" id="WP_380621358.1">
    <property type="nucleotide sequence ID" value="NZ_JBHSDK010000015.1"/>
</dbReference>
<evidence type="ECO:0000256" key="1">
    <source>
        <dbReference type="SAM" id="MobiDB-lite"/>
    </source>
</evidence>
<keyword evidence="4" id="KW-1185">Reference proteome</keyword>
<sequence length="202" mass="22255">MLTVFRRTYTFVFRYWALVAAVMPAIAGVLIFFSGFPGDKEVLMWRGQEVRANDVCEFEVNSGYSTGAFELEKPCKEVGEKETVYKSWDREKLVIGPILFAFGTTMTLWWLHRARKRRRNKQRPTTNIHDRVAPPRSPGFDGSGSVPPPVAPGFADAGHLPPPVAPEFGGTAGAPGQVRGNNGAGGVPRRTTGDRDTGHPQR</sequence>
<feature type="region of interest" description="Disordered" evidence="1">
    <location>
        <begin position="115"/>
        <end position="202"/>
    </location>
</feature>
<keyword evidence="2" id="KW-0812">Transmembrane</keyword>
<dbReference type="Proteomes" id="UP001595823">
    <property type="component" value="Unassembled WGS sequence"/>
</dbReference>
<evidence type="ECO:0000256" key="2">
    <source>
        <dbReference type="SAM" id="Phobius"/>
    </source>
</evidence>
<accession>A0ABV8TZT6</accession>
<reference evidence="4" key="1">
    <citation type="journal article" date="2019" name="Int. J. Syst. Evol. Microbiol.">
        <title>The Global Catalogue of Microorganisms (GCM) 10K type strain sequencing project: providing services to taxonomists for standard genome sequencing and annotation.</title>
        <authorList>
            <consortium name="The Broad Institute Genomics Platform"/>
            <consortium name="The Broad Institute Genome Sequencing Center for Infectious Disease"/>
            <person name="Wu L."/>
            <person name="Ma J."/>
        </authorList>
    </citation>
    <scope>NUCLEOTIDE SEQUENCE [LARGE SCALE GENOMIC DNA]</scope>
    <source>
        <strain evidence="4">IBRC-M 10908</strain>
    </source>
</reference>
<protein>
    <recommendedName>
        <fullName evidence="5">Transmembrane protein</fullName>
    </recommendedName>
</protein>
<proteinExistence type="predicted"/>
<keyword evidence="2" id="KW-0472">Membrane</keyword>
<evidence type="ECO:0008006" key="5">
    <source>
        <dbReference type="Google" id="ProtNLM"/>
    </source>
</evidence>
<evidence type="ECO:0000313" key="3">
    <source>
        <dbReference type="EMBL" id="MFC4335974.1"/>
    </source>
</evidence>